<dbReference type="CDD" id="cd09110">
    <property type="entry name" value="PLDc_CLS_1"/>
    <property type="match status" value="1"/>
</dbReference>
<proteinExistence type="predicted"/>
<comment type="caution">
    <text evidence="2">The sequence shown here is derived from an EMBL/GenBank/DDBJ whole genome shotgun (WGS) entry which is preliminary data.</text>
</comment>
<feature type="domain" description="PLD phosphodiesterase" evidence="1">
    <location>
        <begin position="105"/>
        <end position="132"/>
    </location>
</feature>
<gene>
    <name evidence="2" type="ORF">A3G53_03015</name>
</gene>
<accession>A0A1F6Y7I3</accession>
<name>A0A1F6Y7I3_9BACT</name>
<evidence type="ECO:0000313" key="3">
    <source>
        <dbReference type="Proteomes" id="UP000178645"/>
    </source>
</evidence>
<organism evidence="2 3">
    <name type="scientific">Candidatus Nomurabacteria bacterium RIFCSPLOWO2_12_FULL_44_11</name>
    <dbReference type="NCBI Taxonomy" id="1801796"/>
    <lineage>
        <taxon>Bacteria</taxon>
        <taxon>Candidatus Nomuraibacteriota</taxon>
    </lineage>
</organism>
<dbReference type="Proteomes" id="UP000178645">
    <property type="component" value="Unassembled WGS sequence"/>
</dbReference>
<dbReference type="InterPro" id="IPR001736">
    <property type="entry name" value="PLipase_D/transphosphatidylase"/>
</dbReference>
<dbReference type="PANTHER" id="PTHR21248:SF22">
    <property type="entry name" value="PHOSPHOLIPASE D"/>
    <property type="match status" value="1"/>
</dbReference>
<dbReference type="PANTHER" id="PTHR21248">
    <property type="entry name" value="CARDIOLIPIN SYNTHASE"/>
    <property type="match status" value="1"/>
</dbReference>
<dbReference type="SUPFAM" id="SSF56024">
    <property type="entry name" value="Phospholipase D/nuclease"/>
    <property type="match status" value="2"/>
</dbReference>
<dbReference type="SMART" id="SM00155">
    <property type="entry name" value="PLDc"/>
    <property type="match status" value="2"/>
</dbReference>
<dbReference type="InterPro" id="IPR025202">
    <property type="entry name" value="PLD-like_dom"/>
</dbReference>
<reference evidence="2 3" key="1">
    <citation type="journal article" date="2016" name="Nat. Commun.">
        <title>Thousands of microbial genomes shed light on interconnected biogeochemical processes in an aquifer system.</title>
        <authorList>
            <person name="Anantharaman K."/>
            <person name="Brown C.T."/>
            <person name="Hug L.A."/>
            <person name="Sharon I."/>
            <person name="Castelle C.J."/>
            <person name="Probst A.J."/>
            <person name="Thomas B.C."/>
            <person name="Singh A."/>
            <person name="Wilkins M.J."/>
            <person name="Karaoz U."/>
            <person name="Brodie E.L."/>
            <person name="Williams K.H."/>
            <person name="Hubbard S.S."/>
            <person name="Banfield J.F."/>
        </authorList>
    </citation>
    <scope>NUCLEOTIDE SEQUENCE [LARGE SCALE GENOMIC DNA]</scope>
</reference>
<dbReference type="AlphaFoldDB" id="A0A1F6Y7I3"/>
<dbReference type="CDD" id="cd09159">
    <property type="entry name" value="PLDc_ybhO_like_2"/>
    <property type="match status" value="1"/>
</dbReference>
<evidence type="ECO:0000313" key="2">
    <source>
        <dbReference type="EMBL" id="OGJ02337.1"/>
    </source>
</evidence>
<evidence type="ECO:0000259" key="1">
    <source>
        <dbReference type="PROSITE" id="PS50035"/>
    </source>
</evidence>
<dbReference type="Gene3D" id="3.30.870.10">
    <property type="entry name" value="Endonuclease Chain A"/>
    <property type="match status" value="2"/>
</dbReference>
<dbReference type="PROSITE" id="PS50035">
    <property type="entry name" value="PLD"/>
    <property type="match status" value="2"/>
</dbReference>
<dbReference type="Pfam" id="PF13091">
    <property type="entry name" value="PLDc_2"/>
    <property type="match status" value="2"/>
</dbReference>
<feature type="domain" description="PLD phosphodiesterase" evidence="1">
    <location>
        <begin position="270"/>
        <end position="297"/>
    </location>
</feature>
<dbReference type="GO" id="GO:0032049">
    <property type="term" value="P:cardiolipin biosynthetic process"/>
    <property type="evidence" value="ECO:0007669"/>
    <property type="project" value="UniProtKB-ARBA"/>
</dbReference>
<dbReference type="EMBL" id="MFVU01000008">
    <property type="protein sequence ID" value="OGJ02337.1"/>
    <property type="molecule type" value="Genomic_DNA"/>
</dbReference>
<sequence length="357" mass="40976">MQSSAFQFFTHTEETWTAMLEALCGAKISVDIEHYIFLPDSLGQEFIKIIRERNGAGVKVRLLLDTVGSYALYNSSVPAQLESEGIEIQFFNTVGFWRIPYFATWFFRDHKKMIIIDGKVGFTGGTGINKSMATWRDTDAKIEGPIVGEMLEIFEDMWKAKGDNIFQRIKKIRARTRKRFFITNIPYFRKRFLYYALIKAIKRSTKSIWLTTPYVIPDHKLSRVLRRASRRGVEVKIIVPKIIDVAVVGFASNSSLGELLKAGVRIFKYQPVILHAKTAIIDTEWATFGSFNLDSLSFVYNFEGNVVSTDSKCVGALSAHFAEDLKNCEEVLYKNWVHRPFLEKLKEFFIAPIRGFL</sequence>
<dbReference type="GO" id="GO:0030572">
    <property type="term" value="F:phosphatidyltransferase activity"/>
    <property type="evidence" value="ECO:0007669"/>
    <property type="project" value="UniProtKB-ARBA"/>
</dbReference>
<protein>
    <recommendedName>
        <fullName evidence="1">PLD phosphodiesterase domain-containing protein</fullName>
    </recommendedName>
</protein>